<name>A0A812MTC0_9DINO</name>
<proteinExistence type="predicted"/>
<sequence>MGTSVSAVCSECREPLQIQLYYVPHKGEADHEFMVLAADRERRQPYHRGVPEVISNDVHSKAGTGPRVSWPVVRPVHVLDQRRTEVAEPRRGMSLRVPL</sequence>
<accession>A0A812MTC0</accession>
<dbReference type="Proteomes" id="UP000604046">
    <property type="component" value="Unassembled WGS sequence"/>
</dbReference>
<dbReference type="EMBL" id="CAJNDS010001802">
    <property type="protein sequence ID" value="CAE7281536.1"/>
    <property type="molecule type" value="Genomic_DNA"/>
</dbReference>
<reference evidence="1" key="1">
    <citation type="submission" date="2021-02" db="EMBL/GenBank/DDBJ databases">
        <authorList>
            <person name="Dougan E. K."/>
            <person name="Rhodes N."/>
            <person name="Thang M."/>
            <person name="Chan C."/>
        </authorList>
    </citation>
    <scope>NUCLEOTIDE SEQUENCE</scope>
</reference>
<comment type="caution">
    <text evidence="1">The sequence shown here is derived from an EMBL/GenBank/DDBJ whole genome shotgun (WGS) entry which is preliminary data.</text>
</comment>
<evidence type="ECO:0000313" key="2">
    <source>
        <dbReference type="Proteomes" id="UP000604046"/>
    </source>
</evidence>
<protein>
    <submittedName>
        <fullName evidence="1">Uncharacterized protein</fullName>
    </submittedName>
</protein>
<gene>
    <name evidence="1" type="ORF">SNAT2548_LOCUS14930</name>
</gene>
<keyword evidence="2" id="KW-1185">Reference proteome</keyword>
<dbReference type="AlphaFoldDB" id="A0A812MTC0"/>
<evidence type="ECO:0000313" key="1">
    <source>
        <dbReference type="EMBL" id="CAE7281536.1"/>
    </source>
</evidence>
<organism evidence="1 2">
    <name type="scientific">Symbiodinium natans</name>
    <dbReference type="NCBI Taxonomy" id="878477"/>
    <lineage>
        <taxon>Eukaryota</taxon>
        <taxon>Sar</taxon>
        <taxon>Alveolata</taxon>
        <taxon>Dinophyceae</taxon>
        <taxon>Suessiales</taxon>
        <taxon>Symbiodiniaceae</taxon>
        <taxon>Symbiodinium</taxon>
    </lineage>
</organism>